<gene>
    <name evidence="2" type="ORF">E2562_029399</name>
</gene>
<reference evidence="2 3" key="1">
    <citation type="submission" date="2019-11" db="EMBL/GenBank/DDBJ databases">
        <title>Whole genome sequence of Oryza granulata.</title>
        <authorList>
            <person name="Li W."/>
        </authorList>
    </citation>
    <scope>NUCLEOTIDE SEQUENCE [LARGE SCALE GENOMIC DNA]</scope>
    <source>
        <strain evidence="3">cv. Menghai</strain>
        <tissue evidence="2">Leaf</tissue>
    </source>
</reference>
<feature type="compositionally biased region" description="Gly residues" evidence="1">
    <location>
        <begin position="17"/>
        <end position="27"/>
    </location>
</feature>
<evidence type="ECO:0000256" key="1">
    <source>
        <dbReference type="SAM" id="MobiDB-lite"/>
    </source>
</evidence>
<dbReference type="Proteomes" id="UP000479710">
    <property type="component" value="Unassembled WGS sequence"/>
</dbReference>
<evidence type="ECO:0000313" key="2">
    <source>
        <dbReference type="EMBL" id="KAF0893723.1"/>
    </source>
</evidence>
<protein>
    <submittedName>
        <fullName evidence="2">Uncharacterized protein</fullName>
    </submittedName>
</protein>
<feature type="region of interest" description="Disordered" evidence="1">
    <location>
        <begin position="1"/>
        <end position="32"/>
    </location>
</feature>
<keyword evidence="3" id="KW-1185">Reference proteome</keyword>
<dbReference type="EMBL" id="SPHZ02000011">
    <property type="protein sequence ID" value="KAF0893723.1"/>
    <property type="molecule type" value="Genomic_DNA"/>
</dbReference>
<name>A0A6G1C2B8_9ORYZ</name>
<sequence>MGQAAECHPSHCLVSQLGGGKSPGEGVGVKADPVGASTRVVMDSELTVRRLAEQGVASVFRKGEAKES</sequence>
<accession>A0A6G1C2B8</accession>
<dbReference type="AlphaFoldDB" id="A0A6G1C2B8"/>
<organism evidence="2 3">
    <name type="scientific">Oryza meyeriana var. granulata</name>
    <dbReference type="NCBI Taxonomy" id="110450"/>
    <lineage>
        <taxon>Eukaryota</taxon>
        <taxon>Viridiplantae</taxon>
        <taxon>Streptophyta</taxon>
        <taxon>Embryophyta</taxon>
        <taxon>Tracheophyta</taxon>
        <taxon>Spermatophyta</taxon>
        <taxon>Magnoliopsida</taxon>
        <taxon>Liliopsida</taxon>
        <taxon>Poales</taxon>
        <taxon>Poaceae</taxon>
        <taxon>BOP clade</taxon>
        <taxon>Oryzoideae</taxon>
        <taxon>Oryzeae</taxon>
        <taxon>Oryzinae</taxon>
        <taxon>Oryza</taxon>
        <taxon>Oryza meyeriana</taxon>
    </lineage>
</organism>
<evidence type="ECO:0000313" key="3">
    <source>
        <dbReference type="Proteomes" id="UP000479710"/>
    </source>
</evidence>
<proteinExistence type="predicted"/>
<comment type="caution">
    <text evidence="2">The sequence shown here is derived from an EMBL/GenBank/DDBJ whole genome shotgun (WGS) entry which is preliminary data.</text>
</comment>